<keyword evidence="1" id="KW-0862">Zinc</keyword>
<keyword evidence="1" id="KW-0479">Metal-binding</keyword>
<dbReference type="Proteomes" id="UP000566819">
    <property type="component" value="Unassembled WGS sequence"/>
</dbReference>
<feature type="domain" description="SWIM-type" evidence="3">
    <location>
        <begin position="95"/>
        <end position="133"/>
    </location>
</feature>
<accession>A0A8H4W7D8</accession>
<proteinExistence type="predicted"/>
<evidence type="ECO:0000313" key="4">
    <source>
        <dbReference type="EMBL" id="KAF4636101.1"/>
    </source>
</evidence>
<sequence>MSSPLPQFNKLSIQQTMQSSRATPHGQLAGKGKGKAPAPRDITPVLEEEEDDDEDDEEEEEEDEEDPERIFALDHCRQHNECYAFQIAYAEPERYSIRINPTNLGVRRAPTCTCPSGHLGTCRHIHWLLEQLSRAGADVVGGTDIGPYERITAMGLGNVCYQLQWELRDADWDSEETIWELKKHRPAIQASRQTRGMMRDRMAAVRDIMAALSHVVTEDYRKDIFESPTDFTTGEIYVPADLEATLSRLLILDDDVFRRMNSSVPSNERALGYFRKIIIKAENTCALLDNYLMVGPAAGQHDLIWCAQTLSNIVDSIHRNITERQPLSPLSRAAAAKALVTILGMVVERNKEVYNDLSWQRRRPHGEPAIDRNLYLRLIGSLSNANPPINPTFALEALQDLPEAKRYVEDLEEILAKLESIGWGPAPLAYRNKLTDIIVQLKGRPSPSTSGGKRGASSVDRKVKRMK</sequence>
<dbReference type="EMBL" id="JAAMPI010000083">
    <property type="protein sequence ID" value="KAF4636101.1"/>
    <property type="molecule type" value="Genomic_DNA"/>
</dbReference>
<name>A0A8H4W7D8_9HELO</name>
<feature type="compositionally biased region" description="Polar residues" evidence="2">
    <location>
        <begin position="1"/>
        <end position="22"/>
    </location>
</feature>
<evidence type="ECO:0000256" key="2">
    <source>
        <dbReference type="SAM" id="MobiDB-lite"/>
    </source>
</evidence>
<keyword evidence="1" id="KW-0863">Zinc-finger</keyword>
<dbReference type="PROSITE" id="PS50966">
    <property type="entry name" value="ZF_SWIM"/>
    <property type="match status" value="1"/>
</dbReference>
<keyword evidence="5" id="KW-1185">Reference proteome</keyword>
<reference evidence="4 5" key="1">
    <citation type="submission" date="2020-03" db="EMBL/GenBank/DDBJ databases">
        <title>Draft Genome Sequence of Cudoniella acicularis.</title>
        <authorList>
            <person name="Buettner E."/>
            <person name="Kellner H."/>
        </authorList>
    </citation>
    <scope>NUCLEOTIDE SEQUENCE [LARGE SCALE GENOMIC DNA]</scope>
    <source>
        <strain evidence="4 5">DSM 108380</strain>
    </source>
</reference>
<feature type="region of interest" description="Disordered" evidence="2">
    <location>
        <begin position="442"/>
        <end position="467"/>
    </location>
</feature>
<evidence type="ECO:0000259" key="3">
    <source>
        <dbReference type="PROSITE" id="PS50966"/>
    </source>
</evidence>
<protein>
    <recommendedName>
        <fullName evidence="3">SWIM-type domain-containing protein</fullName>
    </recommendedName>
</protein>
<feature type="compositionally biased region" description="Acidic residues" evidence="2">
    <location>
        <begin position="46"/>
        <end position="67"/>
    </location>
</feature>
<organism evidence="4 5">
    <name type="scientific">Cudoniella acicularis</name>
    <dbReference type="NCBI Taxonomy" id="354080"/>
    <lineage>
        <taxon>Eukaryota</taxon>
        <taxon>Fungi</taxon>
        <taxon>Dikarya</taxon>
        <taxon>Ascomycota</taxon>
        <taxon>Pezizomycotina</taxon>
        <taxon>Leotiomycetes</taxon>
        <taxon>Helotiales</taxon>
        <taxon>Tricladiaceae</taxon>
        <taxon>Cudoniella</taxon>
    </lineage>
</organism>
<evidence type="ECO:0000313" key="5">
    <source>
        <dbReference type="Proteomes" id="UP000566819"/>
    </source>
</evidence>
<feature type="region of interest" description="Disordered" evidence="2">
    <location>
        <begin position="1"/>
        <end position="69"/>
    </location>
</feature>
<comment type="caution">
    <text evidence="4">The sequence shown here is derived from an EMBL/GenBank/DDBJ whole genome shotgun (WGS) entry which is preliminary data.</text>
</comment>
<dbReference type="InterPro" id="IPR007527">
    <property type="entry name" value="Znf_SWIM"/>
</dbReference>
<gene>
    <name evidence="4" type="ORF">G7Y89_g1992</name>
</gene>
<dbReference type="GO" id="GO:0008270">
    <property type="term" value="F:zinc ion binding"/>
    <property type="evidence" value="ECO:0007669"/>
    <property type="project" value="UniProtKB-KW"/>
</dbReference>
<dbReference type="OrthoDB" id="5387895at2759"/>
<evidence type="ECO:0000256" key="1">
    <source>
        <dbReference type="PROSITE-ProRule" id="PRU00325"/>
    </source>
</evidence>
<dbReference type="AlphaFoldDB" id="A0A8H4W7D8"/>